<protein>
    <submittedName>
        <fullName evidence="1">Uncharacterized protein</fullName>
    </submittedName>
</protein>
<keyword evidence="2" id="KW-1185">Reference proteome</keyword>
<gene>
    <name evidence="1" type="ORF">XYCOK13_34250</name>
</gene>
<reference evidence="1" key="1">
    <citation type="submission" date="2021-04" db="EMBL/GenBank/DDBJ databases">
        <title>Draft genome sequence of Xylanibacillus composti strain K13.</title>
        <authorList>
            <person name="Uke A."/>
            <person name="Chhe C."/>
            <person name="Baramee S."/>
            <person name="Kosugi A."/>
        </authorList>
    </citation>
    <scope>NUCLEOTIDE SEQUENCE</scope>
    <source>
        <strain evidence="1">K13</strain>
    </source>
</reference>
<sequence>MKASVIIPTYNRLLLRLIVSEAGRIARRVVWIRETAAPLPGFSYEQAQELGGGLLLCHLRKKAVQHENPELYSR</sequence>
<dbReference type="AlphaFoldDB" id="A0A8J4H6C0"/>
<dbReference type="EMBL" id="BOVK01000052">
    <property type="protein sequence ID" value="GIQ70601.1"/>
    <property type="molecule type" value="Genomic_DNA"/>
</dbReference>
<dbReference type="Proteomes" id="UP000677918">
    <property type="component" value="Unassembled WGS sequence"/>
</dbReference>
<dbReference type="RefSeq" id="WP_213413419.1">
    <property type="nucleotide sequence ID" value="NZ_BOVK01000052.1"/>
</dbReference>
<comment type="caution">
    <text evidence="1">The sequence shown here is derived from an EMBL/GenBank/DDBJ whole genome shotgun (WGS) entry which is preliminary data.</text>
</comment>
<evidence type="ECO:0000313" key="2">
    <source>
        <dbReference type="Proteomes" id="UP000677918"/>
    </source>
</evidence>
<proteinExistence type="predicted"/>
<name>A0A8J4H6C0_9BACL</name>
<evidence type="ECO:0000313" key="1">
    <source>
        <dbReference type="EMBL" id="GIQ70601.1"/>
    </source>
</evidence>
<accession>A0A8J4H6C0</accession>
<organism evidence="1 2">
    <name type="scientific">Xylanibacillus composti</name>
    <dbReference type="NCBI Taxonomy" id="1572762"/>
    <lineage>
        <taxon>Bacteria</taxon>
        <taxon>Bacillati</taxon>
        <taxon>Bacillota</taxon>
        <taxon>Bacilli</taxon>
        <taxon>Bacillales</taxon>
        <taxon>Paenibacillaceae</taxon>
        <taxon>Xylanibacillus</taxon>
    </lineage>
</organism>